<dbReference type="SUPFAM" id="SSF55961">
    <property type="entry name" value="Bet v1-like"/>
    <property type="match status" value="1"/>
</dbReference>
<dbReference type="Gene3D" id="3.30.530.20">
    <property type="match status" value="1"/>
</dbReference>
<name>A0A6G4X962_9ACTN</name>
<sequence length="160" mass="17578">MARRLSPVGLDFLEVAPVRLVFAREISATPAEAYHAIAEEVESLPTWFRSVKRATPHDEGARRTVQLAGGIRFEETILAKEPDEVYAYRVDETNAPGVRHLVEEWRITPAGTGSRVQWTFAVDGAAPLRAFFKIASPGLGTAFRGAVSSLDKQLTKARTS</sequence>
<accession>A0A6G4X962</accession>
<protein>
    <submittedName>
        <fullName evidence="1">SRPBCC family protein</fullName>
    </submittedName>
</protein>
<comment type="caution">
    <text evidence="1">The sequence shown here is derived from an EMBL/GenBank/DDBJ whole genome shotgun (WGS) entry which is preliminary data.</text>
</comment>
<evidence type="ECO:0000313" key="2">
    <source>
        <dbReference type="Proteomes" id="UP000481109"/>
    </source>
</evidence>
<dbReference type="RefSeq" id="WP_165329614.1">
    <property type="nucleotide sequence ID" value="NZ_JAAKZW010000001.1"/>
</dbReference>
<keyword evidence="2" id="KW-1185">Reference proteome</keyword>
<dbReference type="InterPro" id="IPR019587">
    <property type="entry name" value="Polyketide_cyclase/dehydratase"/>
</dbReference>
<dbReference type="Pfam" id="PF10604">
    <property type="entry name" value="Polyketide_cyc2"/>
    <property type="match status" value="1"/>
</dbReference>
<dbReference type="CDD" id="cd07821">
    <property type="entry name" value="PYR_PYL_RCAR_like"/>
    <property type="match status" value="1"/>
</dbReference>
<reference evidence="1 2" key="1">
    <citation type="submission" date="2020-02" db="EMBL/GenBank/DDBJ databases">
        <title>Whole-genome analyses of novel actinobacteria.</title>
        <authorList>
            <person name="Sahin N."/>
            <person name="Tokatli A."/>
        </authorList>
    </citation>
    <scope>NUCLEOTIDE SEQUENCE [LARGE SCALE GENOMIC DNA]</scope>
    <source>
        <strain evidence="1 2">YC504</strain>
    </source>
</reference>
<gene>
    <name evidence="1" type="ORF">G6045_00055</name>
</gene>
<organism evidence="1 2">
    <name type="scientific">Streptomyces mesophilus</name>
    <dbReference type="NCBI Taxonomy" id="1775132"/>
    <lineage>
        <taxon>Bacteria</taxon>
        <taxon>Bacillati</taxon>
        <taxon>Actinomycetota</taxon>
        <taxon>Actinomycetes</taxon>
        <taxon>Kitasatosporales</taxon>
        <taxon>Streptomycetaceae</taxon>
        <taxon>Streptomyces</taxon>
    </lineage>
</organism>
<dbReference type="AlphaFoldDB" id="A0A6G4X962"/>
<dbReference type="Proteomes" id="UP000481109">
    <property type="component" value="Unassembled WGS sequence"/>
</dbReference>
<evidence type="ECO:0000313" key="1">
    <source>
        <dbReference type="EMBL" id="NGO74089.1"/>
    </source>
</evidence>
<proteinExistence type="predicted"/>
<dbReference type="InterPro" id="IPR023393">
    <property type="entry name" value="START-like_dom_sf"/>
</dbReference>
<dbReference type="EMBL" id="JAAKZW010000001">
    <property type="protein sequence ID" value="NGO74089.1"/>
    <property type="molecule type" value="Genomic_DNA"/>
</dbReference>